<dbReference type="PANTHER" id="PTHR24252">
    <property type="entry name" value="ACROSIN-RELATED"/>
    <property type="match status" value="1"/>
</dbReference>
<dbReference type="SMART" id="SM00020">
    <property type="entry name" value="Tryp_SPc"/>
    <property type="match status" value="1"/>
</dbReference>
<feature type="domain" description="Peptidase S1" evidence="3">
    <location>
        <begin position="150"/>
        <end position="411"/>
    </location>
</feature>
<name>A0ABN8NLR6_9CNID</name>
<dbReference type="SUPFAM" id="SSF50494">
    <property type="entry name" value="Trypsin-like serine proteases"/>
    <property type="match status" value="1"/>
</dbReference>
<proteinExistence type="predicted"/>
<dbReference type="Gene3D" id="2.10.70.10">
    <property type="entry name" value="Complement Module, domain 1"/>
    <property type="match status" value="2"/>
</dbReference>
<feature type="disulfide bond" evidence="2">
    <location>
        <begin position="104"/>
        <end position="131"/>
    </location>
</feature>
<dbReference type="Pfam" id="PF00084">
    <property type="entry name" value="Sushi"/>
    <property type="match status" value="2"/>
</dbReference>
<keyword evidence="6" id="KW-1185">Reference proteome</keyword>
<dbReference type="PRINTS" id="PR00722">
    <property type="entry name" value="CHYMOTRYPSIN"/>
</dbReference>
<evidence type="ECO:0000259" key="4">
    <source>
        <dbReference type="PROSITE" id="PS50923"/>
    </source>
</evidence>
<evidence type="ECO:0000256" key="2">
    <source>
        <dbReference type="PROSITE-ProRule" id="PRU00302"/>
    </source>
</evidence>
<dbReference type="InterPro" id="IPR001314">
    <property type="entry name" value="Peptidase_S1A"/>
</dbReference>
<dbReference type="CDD" id="cd00190">
    <property type="entry name" value="Tryp_SPc"/>
    <property type="match status" value="1"/>
</dbReference>
<comment type="caution">
    <text evidence="5">The sequence shown here is derived from an EMBL/GenBank/DDBJ whole genome shotgun (WGS) entry which is preliminary data.</text>
</comment>
<feature type="domain" description="Sushi" evidence="4">
    <location>
        <begin position="12"/>
        <end position="69"/>
    </location>
</feature>
<feature type="domain" description="Sushi" evidence="4">
    <location>
        <begin position="72"/>
        <end position="133"/>
    </location>
</feature>
<protein>
    <submittedName>
        <fullName evidence="5">Uncharacterized protein</fullName>
    </submittedName>
</protein>
<feature type="disulfide bond" evidence="2">
    <location>
        <begin position="40"/>
        <end position="67"/>
    </location>
</feature>
<evidence type="ECO:0000256" key="1">
    <source>
        <dbReference type="ARBA" id="ARBA00023157"/>
    </source>
</evidence>
<dbReference type="SUPFAM" id="SSF57535">
    <property type="entry name" value="Complement control module/SCR domain"/>
    <property type="match status" value="2"/>
</dbReference>
<dbReference type="Pfam" id="PF00089">
    <property type="entry name" value="Trypsin"/>
    <property type="match status" value="1"/>
</dbReference>
<dbReference type="InterPro" id="IPR000436">
    <property type="entry name" value="Sushi_SCR_CCP_dom"/>
</dbReference>
<accession>A0ABN8NLR6</accession>
<evidence type="ECO:0000313" key="5">
    <source>
        <dbReference type="EMBL" id="CAH3114343.1"/>
    </source>
</evidence>
<keyword evidence="1 2" id="KW-1015">Disulfide bond</keyword>
<keyword evidence="2" id="KW-0768">Sushi</keyword>
<comment type="caution">
    <text evidence="2">Lacks conserved residue(s) required for the propagation of feature annotation.</text>
</comment>
<evidence type="ECO:0000313" key="6">
    <source>
        <dbReference type="Proteomes" id="UP001159405"/>
    </source>
</evidence>
<reference evidence="5 6" key="1">
    <citation type="submission" date="2022-05" db="EMBL/GenBank/DDBJ databases">
        <authorList>
            <consortium name="Genoscope - CEA"/>
            <person name="William W."/>
        </authorList>
    </citation>
    <scope>NUCLEOTIDE SEQUENCE [LARGE SCALE GENOMIC DNA]</scope>
</reference>
<dbReference type="PROSITE" id="PS50240">
    <property type="entry name" value="TRYPSIN_DOM"/>
    <property type="match status" value="1"/>
</dbReference>
<dbReference type="Gene3D" id="2.40.10.10">
    <property type="entry name" value="Trypsin-like serine proteases"/>
    <property type="match status" value="1"/>
</dbReference>
<dbReference type="EMBL" id="CALNXK010000027">
    <property type="protein sequence ID" value="CAH3114343.1"/>
    <property type="molecule type" value="Genomic_DNA"/>
</dbReference>
<dbReference type="SMART" id="SM00032">
    <property type="entry name" value="CCP"/>
    <property type="match status" value="2"/>
</dbReference>
<sequence length="413" mass="47066">MYAFPFHLADLVSCGKPPPVLNAQDWYQFTSIGTNVTYVCNPGYTLFGPTRRTCKANGKWDGVKPYCSERDTSCDKMLRRLLRNRPKNTIININIRLSKARYRCREGYMLEGKEIRTCIRGHWVETKEPKCTGDSYSSCGVSSFDFRSRIVGGKNSKRGWWPWQVGIYKYSDYDHLNLPALSCGGALISRRWVLTVAGCYWNAWQRRLHTNTTKYLLKFGDHSLTRKEESEQTVFPEHIYVHPNFNGSSYMNDIALVKLKKDVTLGKFVRTVCIPRKDEGDFALTSKYGIVTGWGATMALKSGERPKKAKRYGKILQYSAFTVQQNQLCANRSSIPYNSTVTFCAGDGKGGNDTCLGDGGGAFVRQAKRGDGYRWIAAGLVSWGEGCAQRNRYTYYTRVYPFIDWIKKTMNER</sequence>
<dbReference type="PROSITE" id="PS50923">
    <property type="entry name" value="SUSHI"/>
    <property type="match status" value="2"/>
</dbReference>
<dbReference type="InterPro" id="IPR035976">
    <property type="entry name" value="Sushi/SCR/CCP_sf"/>
</dbReference>
<dbReference type="InterPro" id="IPR009003">
    <property type="entry name" value="Peptidase_S1_PA"/>
</dbReference>
<organism evidence="5 6">
    <name type="scientific">Porites lobata</name>
    <dbReference type="NCBI Taxonomy" id="104759"/>
    <lineage>
        <taxon>Eukaryota</taxon>
        <taxon>Metazoa</taxon>
        <taxon>Cnidaria</taxon>
        <taxon>Anthozoa</taxon>
        <taxon>Hexacorallia</taxon>
        <taxon>Scleractinia</taxon>
        <taxon>Fungiina</taxon>
        <taxon>Poritidae</taxon>
        <taxon>Porites</taxon>
    </lineage>
</organism>
<evidence type="ECO:0000259" key="3">
    <source>
        <dbReference type="PROSITE" id="PS50240"/>
    </source>
</evidence>
<dbReference type="InterPro" id="IPR043504">
    <property type="entry name" value="Peptidase_S1_PA_chymotrypsin"/>
</dbReference>
<dbReference type="InterPro" id="IPR001254">
    <property type="entry name" value="Trypsin_dom"/>
</dbReference>
<gene>
    <name evidence="5" type="ORF">PLOB_00022859</name>
</gene>
<dbReference type="Proteomes" id="UP001159405">
    <property type="component" value="Unassembled WGS sequence"/>
</dbReference>
<dbReference type="CDD" id="cd00033">
    <property type="entry name" value="CCP"/>
    <property type="match status" value="2"/>
</dbReference>
<dbReference type="PANTHER" id="PTHR24252:SF7">
    <property type="entry name" value="HYALIN"/>
    <property type="match status" value="1"/>
</dbReference>